<accession>A0A0F4YSR2</accession>
<keyword evidence="4" id="KW-0999">Mitochondrion inner membrane</keyword>
<evidence type="ECO:0000256" key="2">
    <source>
        <dbReference type="ARBA" id="ARBA00005687"/>
    </source>
</evidence>
<evidence type="ECO:0000256" key="9">
    <source>
        <dbReference type="ARBA" id="ARBA00025191"/>
    </source>
</evidence>
<evidence type="ECO:0000256" key="1">
    <source>
        <dbReference type="ARBA" id="ARBA00004273"/>
    </source>
</evidence>
<keyword evidence="6 11" id="KW-1133">Transmembrane helix</keyword>
<evidence type="ECO:0000256" key="3">
    <source>
        <dbReference type="ARBA" id="ARBA00022692"/>
    </source>
</evidence>
<evidence type="ECO:0000313" key="12">
    <source>
        <dbReference type="EMBL" id="KKA20658.1"/>
    </source>
</evidence>
<dbReference type="STRING" id="1408163.A0A0F4YSR2"/>
<protein>
    <recommendedName>
        <fullName evidence="14">Mitochondrion biogenesis protein (Mdm31)</fullName>
    </recommendedName>
</protein>
<dbReference type="OrthoDB" id="17678at2759"/>
<dbReference type="AlphaFoldDB" id="A0A0F4YSR2"/>
<keyword evidence="8 11" id="KW-0472">Membrane</keyword>
<dbReference type="GO" id="GO:0000001">
    <property type="term" value="P:mitochondrion inheritance"/>
    <property type="evidence" value="ECO:0007669"/>
    <property type="project" value="InterPro"/>
</dbReference>
<evidence type="ECO:0000256" key="10">
    <source>
        <dbReference type="SAM" id="MobiDB-lite"/>
    </source>
</evidence>
<evidence type="ECO:0000256" key="11">
    <source>
        <dbReference type="SAM" id="Phobius"/>
    </source>
</evidence>
<evidence type="ECO:0000256" key="8">
    <source>
        <dbReference type="ARBA" id="ARBA00023136"/>
    </source>
</evidence>
<dbReference type="PANTHER" id="PTHR31068:SF0">
    <property type="entry name" value="MITOCHONDRIAL DISTRIBUTION AND MORPHOLOGY PROTEIN 31"/>
    <property type="match status" value="1"/>
</dbReference>
<proteinExistence type="inferred from homology"/>
<evidence type="ECO:0000256" key="4">
    <source>
        <dbReference type="ARBA" id="ARBA00022792"/>
    </source>
</evidence>
<keyword evidence="7" id="KW-0496">Mitochondrion</keyword>
<keyword evidence="3 11" id="KW-0812">Transmembrane</keyword>
<dbReference type="GO" id="GO:0005743">
    <property type="term" value="C:mitochondrial inner membrane"/>
    <property type="evidence" value="ECO:0007669"/>
    <property type="project" value="UniProtKB-SubCell"/>
</dbReference>
<sequence>MSPNIGHRLYAVFREAAGPFFLRDIRTSLNAFSLNSSSSNSTTRGFFVRNYSGKIPPGTGRISRRFASGSFLVLGASPHSAAAVETGATEKIICPNSPCYPNRRPLGSLARHIWKRSVHTSENDRSAAELAKARRGAQNESSPQEAAPVRPHDPVDDEGKHLDREYNEPVSLNKNLRERLPNLSQFHRPTKEELLAAATGFWSRLRVRFKWFSIRSVRPFNLDEISALFSWVLLGHVLWIILGTTTFFSLLIFAINTVFAQETLARWVGNYLTKSSGVKVVFESAIVPKWRDGVITFKNVFVSRRPGQGSGNVSKGSSKTAAAAAAAVAALGDAKDGPNTDGSTQRDGAGYEDEDTNYTQFDVSIDTVNVTLSFTKWLNGKGLLRNVEVKGIRGVIDRSHVRWTNDNLDPKSYRHEHNPGDFEIDSFKMEDVLVTVYQPNNFRPFTVSIFSCDLPQLRKQWLFYDFLSANMISGSFDNSLFTIHPRQTHSYTGAQLSNGVEKGESSPWKKQSRFRIDGLNIDHLNRGVEGPFSWIHEGSVDIVADIMFPAENDESLAKVVSDFYDRLEATVTSARYPPEDGKEAREDQADAEAPFAANDNDKRFVVTDLRISLNNVRAVVPLFTRDLSYINNALIRPIVAYINSRRTFIPVNCRLVKRLSDFDGSWTIFDSGLMDDLSAATYDAFARDVVDEQARKRRFKKKIPTLDQLFYWSGLVSVVSFFFIFLLSTFSHPGARRFLDDLWMPNQHKLSSQESFRQVTRTGLPAGPIIPEADTPIPRSGRIRMRWLIIQSWSNRLLGGTPMYRLIGSDQSLEDWLRQKADLPRRYNIPIKNLLKMSLMET</sequence>
<organism evidence="12 13">
    <name type="scientific">Rasamsonia emersonii (strain ATCC 16479 / CBS 393.64 / IMI 116815)</name>
    <dbReference type="NCBI Taxonomy" id="1408163"/>
    <lineage>
        <taxon>Eukaryota</taxon>
        <taxon>Fungi</taxon>
        <taxon>Dikarya</taxon>
        <taxon>Ascomycota</taxon>
        <taxon>Pezizomycotina</taxon>
        <taxon>Eurotiomycetes</taxon>
        <taxon>Eurotiomycetidae</taxon>
        <taxon>Eurotiales</taxon>
        <taxon>Trichocomaceae</taxon>
        <taxon>Rasamsonia</taxon>
    </lineage>
</organism>
<name>A0A0F4YSR2_RASE3</name>
<keyword evidence="13" id="KW-1185">Reference proteome</keyword>
<evidence type="ECO:0000256" key="7">
    <source>
        <dbReference type="ARBA" id="ARBA00023128"/>
    </source>
</evidence>
<dbReference type="GeneID" id="25317680"/>
<dbReference type="Proteomes" id="UP000053958">
    <property type="component" value="Unassembled WGS sequence"/>
</dbReference>
<dbReference type="Pfam" id="PF08118">
    <property type="entry name" value="MDM31_MDM32"/>
    <property type="match status" value="1"/>
</dbReference>
<dbReference type="GO" id="GO:0007005">
    <property type="term" value="P:mitochondrion organization"/>
    <property type="evidence" value="ECO:0007669"/>
    <property type="project" value="InterPro"/>
</dbReference>
<feature type="region of interest" description="Disordered" evidence="10">
    <location>
        <begin position="120"/>
        <end position="161"/>
    </location>
</feature>
<feature type="transmembrane region" description="Helical" evidence="11">
    <location>
        <begin position="709"/>
        <end position="730"/>
    </location>
</feature>
<evidence type="ECO:0000256" key="5">
    <source>
        <dbReference type="ARBA" id="ARBA00022946"/>
    </source>
</evidence>
<evidence type="ECO:0008006" key="14">
    <source>
        <dbReference type="Google" id="ProtNLM"/>
    </source>
</evidence>
<comment type="function">
    <text evidence="9">Involved in the organization of the mitochondrial membranes and the global structure of the mitochondria. Also required for mitochondrial distribution and mobility as well as for the maintenance of mitochondrial DNA nucleoids structures.</text>
</comment>
<evidence type="ECO:0000256" key="6">
    <source>
        <dbReference type="ARBA" id="ARBA00022989"/>
    </source>
</evidence>
<comment type="subcellular location">
    <subcellularLocation>
        <location evidence="1">Mitochondrion inner membrane</location>
    </subcellularLocation>
</comment>
<dbReference type="RefSeq" id="XP_013327270.1">
    <property type="nucleotide sequence ID" value="XM_013471816.1"/>
</dbReference>
<dbReference type="PANTHER" id="PTHR31068">
    <property type="entry name" value="MITOCHONDRIAL DISTRIBUTION AND MORPHOLOGY PROTEIN 31"/>
    <property type="match status" value="1"/>
</dbReference>
<dbReference type="InterPro" id="IPR012571">
    <property type="entry name" value="Mdm31/Mdm32"/>
</dbReference>
<keyword evidence="5" id="KW-0809">Transit peptide</keyword>
<evidence type="ECO:0000313" key="13">
    <source>
        <dbReference type="Proteomes" id="UP000053958"/>
    </source>
</evidence>
<feature type="compositionally biased region" description="Basic and acidic residues" evidence="10">
    <location>
        <begin position="150"/>
        <end position="161"/>
    </location>
</feature>
<dbReference type="EMBL" id="LASV01000243">
    <property type="protein sequence ID" value="KKA20658.1"/>
    <property type="molecule type" value="Genomic_DNA"/>
</dbReference>
<feature type="region of interest" description="Disordered" evidence="10">
    <location>
        <begin position="333"/>
        <end position="353"/>
    </location>
</feature>
<gene>
    <name evidence="12" type="ORF">T310_5335</name>
</gene>
<comment type="similarity">
    <text evidence="2">Belongs to the MDM31/MDM32 family.</text>
</comment>
<comment type="caution">
    <text evidence="12">The sequence shown here is derived from an EMBL/GenBank/DDBJ whole genome shotgun (WGS) entry which is preliminary data.</text>
</comment>
<reference evidence="12 13" key="1">
    <citation type="submission" date="2015-04" db="EMBL/GenBank/DDBJ databases">
        <authorList>
            <person name="Heijne W.H."/>
            <person name="Fedorova N.D."/>
            <person name="Nierman W.C."/>
            <person name="Vollebregt A.W."/>
            <person name="Zhao Z."/>
            <person name="Wu L."/>
            <person name="Kumar M."/>
            <person name="Stam H."/>
            <person name="van den Berg M.A."/>
            <person name="Pel H.J."/>
        </authorList>
    </citation>
    <scope>NUCLEOTIDE SEQUENCE [LARGE SCALE GENOMIC DNA]</scope>
    <source>
        <strain evidence="12 13">CBS 393.64</strain>
    </source>
</reference>
<feature type="transmembrane region" description="Helical" evidence="11">
    <location>
        <begin position="228"/>
        <end position="255"/>
    </location>
</feature>